<feature type="region of interest" description="Disordered" evidence="1">
    <location>
        <begin position="1"/>
        <end position="40"/>
    </location>
</feature>
<dbReference type="InterPro" id="IPR050648">
    <property type="entry name" value="F-box_LRR-repeat"/>
</dbReference>
<dbReference type="Proteomes" id="UP000076078">
    <property type="component" value="Unassembled WGS sequence"/>
</dbReference>
<name>A0A152A809_TIELA</name>
<dbReference type="OMA" id="TMVDDDC"/>
<dbReference type="InterPro" id="IPR006553">
    <property type="entry name" value="Leu-rich_rpt_Cys-con_subtyp"/>
</dbReference>
<feature type="domain" description="F-box" evidence="2">
    <location>
        <begin position="41"/>
        <end position="85"/>
    </location>
</feature>
<gene>
    <name evidence="3" type="ORF">DLAC_01190</name>
</gene>
<dbReference type="STRING" id="361077.A0A152A809"/>
<dbReference type="SUPFAM" id="SSF81383">
    <property type="entry name" value="F-box domain"/>
    <property type="match status" value="1"/>
</dbReference>
<dbReference type="InterPro" id="IPR036047">
    <property type="entry name" value="F-box-like_dom_sf"/>
</dbReference>
<dbReference type="InterPro" id="IPR032675">
    <property type="entry name" value="LRR_dom_sf"/>
</dbReference>
<organism evidence="3 4">
    <name type="scientific">Tieghemostelium lacteum</name>
    <name type="common">Slime mold</name>
    <name type="synonym">Dictyostelium lacteum</name>
    <dbReference type="NCBI Taxonomy" id="361077"/>
    <lineage>
        <taxon>Eukaryota</taxon>
        <taxon>Amoebozoa</taxon>
        <taxon>Evosea</taxon>
        <taxon>Eumycetozoa</taxon>
        <taxon>Dictyostelia</taxon>
        <taxon>Dictyosteliales</taxon>
        <taxon>Raperosteliaceae</taxon>
        <taxon>Tieghemostelium</taxon>
    </lineage>
</organism>
<dbReference type="FunCoup" id="A0A152A809">
    <property type="interactions" value="3"/>
</dbReference>
<evidence type="ECO:0000259" key="2">
    <source>
        <dbReference type="PROSITE" id="PS50181"/>
    </source>
</evidence>
<comment type="caution">
    <text evidence="3">The sequence shown here is derived from an EMBL/GenBank/DDBJ whole genome shotgun (WGS) entry which is preliminary data.</text>
</comment>
<dbReference type="PROSITE" id="PS50181">
    <property type="entry name" value="FBOX"/>
    <property type="match status" value="1"/>
</dbReference>
<dbReference type="InParanoid" id="A0A152A809"/>
<dbReference type="InterPro" id="IPR001810">
    <property type="entry name" value="F-box_dom"/>
</dbReference>
<dbReference type="CDD" id="cd09917">
    <property type="entry name" value="F-box_SF"/>
    <property type="match status" value="1"/>
</dbReference>
<dbReference type="Pfam" id="PF12937">
    <property type="entry name" value="F-box-like"/>
    <property type="match status" value="1"/>
</dbReference>
<keyword evidence="4" id="KW-1185">Reference proteome</keyword>
<evidence type="ECO:0000256" key="1">
    <source>
        <dbReference type="SAM" id="MobiDB-lite"/>
    </source>
</evidence>
<dbReference type="SMART" id="SM00256">
    <property type="entry name" value="FBOX"/>
    <property type="match status" value="1"/>
</dbReference>
<protein>
    <recommendedName>
        <fullName evidence="2">F-box domain-containing protein</fullName>
    </recommendedName>
</protein>
<sequence length="523" mass="58246">MNRSSSILTTNMPTNTTTTTMTSVSSSNNNNNNIQNESSGDSLLETLPMEIIENILKYLNQRELSITCRVSKSWNRIIYLLWHTIDLSKSHHHFTHLSSKLKQSLQKVKKNKIGYLQAIFQNLVNNNGFFIPPLVTNPDSYSNSNKVSSTASSANANGSGSINPAIFQKNIVQQQSTAKRIQQEIQDRLEKRIENFFQTLCFRHHRIEVLDLSGCSDLKMDSLLLMVQTFSQTLQKLMTRRCKSNTMTDMAFSEIFQYLPKLKTLAIGEMPMVGEISIGAMIHHCPLIDALGLGQCQGMNDDSIIALSKSSQAKSLHTIGLNNLSSLGDHCIRELGTHAPNLVIFSVNNIRSLTSDTLSTIFLNCSLMGSIDLSGCMQTDDSVLVSISKSCTQLFQFNISRIQKITSYSINLVIRKCKNLRILLLSKTMVDDDCVLSMIDNLNLETLYAPGCTGITDVSVQSFLNLGPERLSKMFINFSQCLHISQSLISILQSLTKSSLSPTNNHAFMEITPSQDSDLESTK</sequence>
<dbReference type="GO" id="GO:0005737">
    <property type="term" value="C:cytoplasm"/>
    <property type="evidence" value="ECO:0007669"/>
    <property type="project" value="TreeGrafter"/>
</dbReference>
<dbReference type="PANTHER" id="PTHR13382">
    <property type="entry name" value="MITOCHONDRIAL ATP SYNTHASE COUPLING FACTOR B"/>
    <property type="match status" value="1"/>
</dbReference>
<dbReference type="SUPFAM" id="SSF52047">
    <property type="entry name" value="RNI-like"/>
    <property type="match status" value="1"/>
</dbReference>
<feature type="compositionally biased region" description="Low complexity" evidence="1">
    <location>
        <begin position="9"/>
        <end position="39"/>
    </location>
</feature>
<evidence type="ECO:0000313" key="4">
    <source>
        <dbReference type="Proteomes" id="UP000076078"/>
    </source>
</evidence>
<accession>A0A152A809</accession>
<proteinExistence type="predicted"/>
<dbReference type="Gene3D" id="3.80.10.10">
    <property type="entry name" value="Ribonuclease Inhibitor"/>
    <property type="match status" value="3"/>
</dbReference>
<dbReference type="OrthoDB" id="423607at2759"/>
<evidence type="ECO:0000313" key="3">
    <source>
        <dbReference type="EMBL" id="KYR02356.1"/>
    </source>
</evidence>
<reference evidence="3 4" key="1">
    <citation type="submission" date="2015-12" db="EMBL/GenBank/DDBJ databases">
        <title>Dictyostelia acquired genes for synthesis and detection of signals that induce cell-type specialization by lateral gene transfer from prokaryotes.</title>
        <authorList>
            <person name="Gloeckner G."/>
            <person name="Schaap P."/>
        </authorList>
    </citation>
    <scope>NUCLEOTIDE SEQUENCE [LARGE SCALE GENOMIC DNA]</scope>
    <source>
        <strain evidence="3 4">TK</strain>
    </source>
</reference>
<dbReference type="SMART" id="SM00367">
    <property type="entry name" value="LRR_CC"/>
    <property type="match status" value="4"/>
</dbReference>
<dbReference type="AlphaFoldDB" id="A0A152A809"/>
<dbReference type="PANTHER" id="PTHR13382:SF67">
    <property type="entry name" value="SCF E3 UBIQUITIN LIGASE COMPLEX F-BOX PROTEIN POF2"/>
    <property type="match status" value="1"/>
</dbReference>
<dbReference type="EMBL" id="LODT01000004">
    <property type="protein sequence ID" value="KYR02356.1"/>
    <property type="molecule type" value="Genomic_DNA"/>
</dbReference>